<sequence>MAQKTIILICFVLLVLQHNIGLSAQASRMLSLHPPPAIPTVLLRSPQPPSLDSSWYSINDEKGDEGDAFRPTSPGHSPGVGHQTPPKAP</sequence>
<evidence type="ECO:0000313" key="3">
    <source>
        <dbReference type="EMBL" id="KAK7407003.1"/>
    </source>
</evidence>
<dbReference type="EMBL" id="JAYMYS010000002">
    <property type="protein sequence ID" value="KAK7407003.1"/>
    <property type="molecule type" value="Genomic_DNA"/>
</dbReference>
<dbReference type="AlphaFoldDB" id="A0AAN9XT57"/>
<reference evidence="3 4" key="1">
    <citation type="submission" date="2024-01" db="EMBL/GenBank/DDBJ databases">
        <title>The genomes of 5 underutilized Papilionoideae crops provide insights into root nodulation and disease resistanc.</title>
        <authorList>
            <person name="Jiang F."/>
        </authorList>
    </citation>
    <scope>NUCLEOTIDE SEQUENCE [LARGE SCALE GENOMIC DNA]</scope>
    <source>
        <strain evidence="3">DUOXIRENSHENG_FW03</strain>
        <tissue evidence="3">Leaves</tissue>
    </source>
</reference>
<evidence type="ECO:0000313" key="4">
    <source>
        <dbReference type="Proteomes" id="UP001386955"/>
    </source>
</evidence>
<organism evidence="3 4">
    <name type="scientific">Psophocarpus tetragonolobus</name>
    <name type="common">Winged bean</name>
    <name type="synonym">Dolichos tetragonolobus</name>
    <dbReference type="NCBI Taxonomy" id="3891"/>
    <lineage>
        <taxon>Eukaryota</taxon>
        <taxon>Viridiplantae</taxon>
        <taxon>Streptophyta</taxon>
        <taxon>Embryophyta</taxon>
        <taxon>Tracheophyta</taxon>
        <taxon>Spermatophyta</taxon>
        <taxon>Magnoliopsida</taxon>
        <taxon>eudicotyledons</taxon>
        <taxon>Gunneridae</taxon>
        <taxon>Pentapetalae</taxon>
        <taxon>rosids</taxon>
        <taxon>fabids</taxon>
        <taxon>Fabales</taxon>
        <taxon>Fabaceae</taxon>
        <taxon>Papilionoideae</taxon>
        <taxon>50 kb inversion clade</taxon>
        <taxon>NPAAA clade</taxon>
        <taxon>indigoferoid/millettioid clade</taxon>
        <taxon>Phaseoleae</taxon>
        <taxon>Psophocarpus</taxon>
    </lineage>
</organism>
<protein>
    <recommendedName>
        <fullName evidence="5">Encoded peptide</fullName>
    </recommendedName>
</protein>
<feature type="signal peptide" evidence="2">
    <location>
        <begin position="1"/>
        <end position="17"/>
    </location>
</feature>
<evidence type="ECO:0008006" key="5">
    <source>
        <dbReference type="Google" id="ProtNLM"/>
    </source>
</evidence>
<dbReference type="Proteomes" id="UP001386955">
    <property type="component" value="Unassembled WGS sequence"/>
</dbReference>
<evidence type="ECO:0000256" key="2">
    <source>
        <dbReference type="SAM" id="SignalP"/>
    </source>
</evidence>
<accession>A0AAN9XT57</accession>
<name>A0AAN9XT57_PSOTE</name>
<gene>
    <name evidence="3" type="ORF">VNO78_08642</name>
</gene>
<comment type="caution">
    <text evidence="3">The sequence shown here is derived from an EMBL/GenBank/DDBJ whole genome shotgun (WGS) entry which is preliminary data.</text>
</comment>
<feature type="compositionally biased region" description="Basic and acidic residues" evidence="1">
    <location>
        <begin position="59"/>
        <end position="68"/>
    </location>
</feature>
<proteinExistence type="predicted"/>
<evidence type="ECO:0000256" key="1">
    <source>
        <dbReference type="SAM" id="MobiDB-lite"/>
    </source>
</evidence>
<feature type="chain" id="PRO_5043030532" description="Encoded peptide" evidence="2">
    <location>
        <begin position="18"/>
        <end position="89"/>
    </location>
</feature>
<keyword evidence="4" id="KW-1185">Reference proteome</keyword>
<feature type="region of interest" description="Disordered" evidence="1">
    <location>
        <begin position="41"/>
        <end position="89"/>
    </location>
</feature>
<keyword evidence="2" id="KW-0732">Signal</keyword>